<dbReference type="GO" id="GO:0016579">
    <property type="term" value="P:protein deubiquitination"/>
    <property type="evidence" value="ECO:0007669"/>
    <property type="project" value="InterPro"/>
</dbReference>
<dbReference type="OrthoDB" id="420187at2759"/>
<dbReference type="Proteomes" id="UP001152484">
    <property type="component" value="Unassembled WGS sequence"/>
</dbReference>
<dbReference type="Gene3D" id="3.90.70.10">
    <property type="entry name" value="Cysteine proteinases"/>
    <property type="match status" value="1"/>
</dbReference>
<dbReference type="Pfam" id="PF00443">
    <property type="entry name" value="UCH"/>
    <property type="match status" value="1"/>
</dbReference>
<accession>A0A9P1EIZ6</accession>
<feature type="compositionally biased region" description="Basic and acidic residues" evidence="8">
    <location>
        <begin position="502"/>
        <end position="515"/>
    </location>
</feature>
<keyword evidence="4 7" id="KW-0833">Ubl conjugation pathway</keyword>
<dbReference type="GO" id="GO:0005634">
    <property type="term" value="C:nucleus"/>
    <property type="evidence" value="ECO:0007669"/>
    <property type="project" value="TreeGrafter"/>
</dbReference>
<evidence type="ECO:0000256" key="3">
    <source>
        <dbReference type="ARBA" id="ARBA00022670"/>
    </source>
</evidence>
<proteinExistence type="inferred from homology"/>
<feature type="domain" description="USP" evidence="9">
    <location>
        <begin position="23"/>
        <end position="341"/>
    </location>
</feature>
<dbReference type="PROSITE" id="PS00973">
    <property type="entry name" value="USP_2"/>
    <property type="match status" value="1"/>
</dbReference>
<dbReference type="InterPro" id="IPR001394">
    <property type="entry name" value="Peptidase_C19_UCH"/>
</dbReference>
<dbReference type="EMBL" id="CAMAPE010000051">
    <property type="protein sequence ID" value="CAH9107520.1"/>
    <property type="molecule type" value="Genomic_DNA"/>
</dbReference>
<protein>
    <recommendedName>
        <fullName evidence="7">Ubiquitin carboxyl-terminal hydrolase</fullName>
        <ecNumber evidence="7">3.4.19.12</ecNumber>
    </recommendedName>
</protein>
<keyword evidence="11" id="KW-1185">Reference proteome</keyword>
<dbReference type="FunFam" id="3.90.70.10:FF:000118">
    <property type="entry name" value="Ubiquitin carboxyl-terminal hydrolase 25"/>
    <property type="match status" value="1"/>
</dbReference>
<comment type="caution">
    <text evidence="10">The sequence shown here is derived from an EMBL/GenBank/DDBJ whole genome shotgun (WGS) entry which is preliminary data.</text>
</comment>
<evidence type="ECO:0000256" key="2">
    <source>
        <dbReference type="ARBA" id="ARBA00009085"/>
    </source>
</evidence>
<evidence type="ECO:0000256" key="4">
    <source>
        <dbReference type="ARBA" id="ARBA00022786"/>
    </source>
</evidence>
<dbReference type="InterPro" id="IPR028889">
    <property type="entry name" value="USP"/>
</dbReference>
<dbReference type="InterPro" id="IPR018200">
    <property type="entry name" value="USP_CS"/>
</dbReference>
<dbReference type="PROSITE" id="PS00972">
    <property type="entry name" value="USP_1"/>
    <property type="match status" value="1"/>
</dbReference>
<gene>
    <name evidence="10" type="ORF">CEURO_LOCUS17742</name>
</gene>
<dbReference type="EC" id="3.4.19.12" evidence="7"/>
<evidence type="ECO:0000256" key="1">
    <source>
        <dbReference type="ARBA" id="ARBA00000707"/>
    </source>
</evidence>
<evidence type="ECO:0000259" key="9">
    <source>
        <dbReference type="PROSITE" id="PS50235"/>
    </source>
</evidence>
<evidence type="ECO:0000256" key="8">
    <source>
        <dbReference type="SAM" id="MobiDB-lite"/>
    </source>
</evidence>
<dbReference type="InterPro" id="IPR038765">
    <property type="entry name" value="Papain-like_cys_pep_sf"/>
</dbReference>
<dbReference type="PROSITE" id="PS50235">
    <property type="entry name" value="USP_3"/>
    <property type="match status" value="1"/>
</dbReference>
<evidence type="ECO:0000313" key="10">
    <source>
        <dbReference type="EMBL" id="CAH9107520.1"/>
    </source>
</evidence>
<dbReference type="GO" id="GO:0005829">
    <property type="term" value="C:cytosol"/>
    <property type="evidence" value="ECO:0007669"/>
    <property type="project" value="TreeGrafter"/>
</dbReference>
<dbReference type="InterPro" id="IPR050164">
    <property type="entry name" value="Peptidase_C19"/>
</dbReference>
<reference evidence="10" key="1">
    <citation type="submission" date="2022-07" db="EMBL/GenBank/DDBJ databases">
        <authorList>
            <person name="Macas J."/>
            <person name="Novak P."/>
            <person name="Neumann P."/>
        </authorList>
    </citation>
    <scope>NUCLEOTIDE SEQUENCE</scope>
</reference>
<feature type="region of interest" description="Disordered" evidence="8">
    <location>
        <begin position="485"/>
        <end position="515"/>
    </location>
</feature>
<comment type="similarity">
    <text evidence="2 7">Belongs to the peptidase C19 family.</text>
</comment>
<dbReference type="CDD" id="cd02661">
    <property type="entry name" value="Peptidase_C19E"/>
    <property type="match status" value="1"/>
</dbReference>
<dbReference type="GO" id="GO:0004843">
    <property type="term" value="F:cysteine-type deubiquitinase activity"/>
    <property type="evidence" value="ECO:0007669"/>
    <property type="project" value="UniProtKB-UniRule"/>
</dbReference>
<evidence type="ECO:0000256" key="7">
    <source>
        <dbReference type="RuleBase" id="RU366025"/>
    </source>
</evidence>
<dbReference type="PANTHER" id="PTHR24006:SF758">
    <property type="entry name" value="UBIQUITIN CARBOXYL-TERMINAL HYDROLASE 36"/>
    <property type="match status" value="1"/>
</dbReference>
<evidence type="ECO:0000313" key="11">
    <source>
        <dbReference type="Proteomes" id="UP001152484"/>
    </source>
</evidence>
<dbReference type="GO" id="GO:0006508">
    <property type="term" value="P:proteolysis"/>
    <property type="evidence" value="ECO:0007669"/>
    <property type="project" value="UniProtKB-KW"/>
</dbReference>
<keyword evidence="6 7" id="KW-0788">Thiol protease</keyword>
<keyword evidence="5 7" id="KW-0378">Hydrolase</keyword>
<dbReference type="PANTHER" id="PTHR24006">
    <property type="entry name" value="UBIQUITIN CARBOXYL-TERMINAL HYDROLASE"/>
    <property type="match status" value="1"/>
</dbReference>
<comment type="function">
    <text evidence="7">Recognizes and hydrolyzes the peptide bond at the C-terminal Gly of ubiquitin. Involved in the processing of poly-ubiquitin precursors as well as that of ubiquitinated proteins.</text>
</comment>
<dbReference type="SUPFAM" id="SSF54001">
    <property type="entry name" value="Cysteine proteinases"/>
    <property type="match status" value="1"/>
</dbReference>
<sequence>MAVLQMTWQPSLLKHKRKSCPPVGLRNLGNTCYLNSVLQCLTYTPPLANFCLQSFHSTSCDAASEKKSECPFCILEKRIVRSLSSDLTLDSPSKISSCLRIFAQHFRIGMQEDAHEFLRYVIDACHNTCLRLKKLQRQRKKAGIRSAVGGDENESTIVKQIFGGALQNQVKCLSCGAESNKVDEIMDISLDVLHSSSLKDSLQKFFEPEILDGNNKYKCDKCNKLVAARKQMSLLQAPNVLVIQLKRFEGIFGGKVDKLINFEEVLVLSSYLTKANQDPHPEYKLFGTIVHSGFSPDSGHYYAYIKDAMGCWYCCNDSYVSHSSLQEVLSEKVYILFFSRAKHRPPPAKKCLPYNGTIGSKNNESNGIWKSEISDVHLAKAGNNEFSAHQPEMNNLASHEVHKGPSVFEKASIKKSLTPGNIEMVVHPRESGNINGAQRGSTYIPKEAMSSTVRNGFTRKIANGKTTGSPSLANGNGNVPTVTPDTFEGGPCKENGNGNGKENGHGNGKETSDKKELVHGNVKILCTDPSQKRKSPEQCKETCDKKELVHGNVKILCTDPSQKRKSPEPSILPLGVSHLLLKSEAFKKELMKEASSMLQSCGWTEDVYAFMHTKKKMRIGGSNRTSDYDEEKRLLIKDAKSTFSSQIPPSLIKSIIERLRSFYEDKKYTTAT</sequence>
<organism evidence="10 11">
    <name type="scientific">Cuscuta europaea</name>
    <name type="common">European dodder</name>
    <dbReference type="NCBI Taxonomy" id="41803"/>
    <lineage>
        <taxon>Eukaryota</taxon>
        <taxon>Viridiplantae</taxon>
        <taxon>Streptophyta</taxon>
        <taxon>Embryophyta</taxon>
        <taxon>Tracheophyta</taxon>
        <taxon>Spermatophyta</taxon>
        <taxon>Magnoliopsida</taxon>
        <taxon>eudicotyledons</taxon>
        <taxon>Gunneridae</taxon>
        <taxon>Pentapetalae</taxon>
        <taxon>asterids</taxon>
        <taxon>lamiids</taxon>
        <taxon>Solanales</taxon>
        <taxon>Convolvulaceae</taxon>
        <taxon>Cuscuteae</taxon>
        <taxon>Cuscuta</taxon>
        <taxon>Cuscuta subgen. Cuscuta</taxon>
    </lineage>
</organism>
<name>A0A9P1EIZ6_CUSEU</name>
<dbReference type="AlphaFoldDB" id="A0A9P1EIZ6"/>
<comment type="catalytic activity">
    <reaction evidence="1 7">
        <text>Thiol-dependent hydrolysis of ester, thioester, amide, peptide and isopeptide bonds formed by the C-terminal Gly of ubiquitin (a 76-residue protein attached to proteins as an intracellular targeting signal).</text>
        <dbReference type="EC" id="3.4.19.12"/>
    </reaction>
</comment>
<evidence type="ECO:0000256" key="5">
    <source>
        <dbReference type="ARBA" id="ARBA00022801"/>
    </source>
</evidence>
<evidence type="ECO:0000256" key="6">
    <source>
        <dbReference type="ARBA" id="ARBA00022807"/>
    </source>
</evidence>
<keyword evidence="3 7" id="KW-0645">Protease</keyword>